<accession>X0VIM1</accession>
<evidence type="ECO:0008006" key="2">
    <source>
        <dbReference type="Google" id="ProtNLM"/>
    </source>
</evidence>
<dbReference type="AlphaFoldDB" id="X0VIM1"/>
<sequence>TDCDPALLKIGDEVELVIDVVYEEESGKEVLGWKFRPVGGRKQ</sequence>
<comment type="caution">
    <text evidence="1">The sequence shown here is derived from an EMBL/GenBank/DDBJ whole genome shotgun (WGS) entry which is preliminary data.</text>
</comment>
<protein>
    <recommendedName>
        <fullName evidence="2">DUF35 domain-containing protein</fullName>
    </recommendedName>
</protein>
<organism evidence="1">
    <name type="scientific">marine sediment metagenome</name>
    <dbReference type="NCBI Taxonomy" id="412755"/>
    <lineage>
        <taxon>unclassified sequences</taxon>
        <taxon>metagenomes</taxon>
        <taxon>ecological metagenomes</taxon>
    </lineage>
</organism>
<evidence type="ECO:0000313" key="1">
    <source>
        <dbReference type="EMBL" id="GAG11027.1"/>
    </source>
</evidence>
<name>X0VIM1_9ZZZZ</name>
<proteinExistence type="predicted"/>
<gene>
    <name evidence="1" type="ORF">S01H1_44891</name>
</gene>
<dbReference type="EMBL" id="BARS01028656">
    <property type="protein sequence ID" value="GAG11027.1"/>
    <property type="molecule type" value="Genomic_DNA"/>
</dbReference>
<reference evidence="1" key="1">
    <citation type="journal article" date="2014" name="Front. Microbiol.">
        <title>High frequency of phylogenetically diverse reductive dehalogenase-homologous genes in deep subseafloor sedimentary metagenomes.</title>
        <authorList>
            <person name="Kawai M."/>
            <person name="Futagami T."/>
            <person name="Toyoda A."/>
            <person name="Takaki Y."/>
            <person name="Nishi S."/>
            <person name="Hori S."/>
            <person name="Arai W."/>
            <person name="Tsubouchi T."/>
            <person name="Morono Y."/>
            <person name="Uchiyama I."/>
            <person name="Ito T."/>
            <person name="Fujiyama A."/>
            <person name="Inagaki F."/>
            <person name="Takami H."/>
        </authorList>
    </citation>
    <scope>NUCLEOTIDE SEQUENCE</scope>
    <source>
        <strain evidence="1">Expedition CK06-06</strain>
    </source>
</reference>
<feature type="non-terminal residue" evidence="1">
    <location>
        <position position="1"/>
    </location>
</feature>